<feature type="chain" id="PRO_5042041522" description="DNA topoisomerase (ATP-hydrolyzing)" evidence="9">
    <location>
        <begin position="17"/>
        <end position="897"/>
    </location>
</feature>
<dbReference type="NCBIfam" id="NF004044">
    <property type="entry name" value="PRK05561.1"/>
    <property type="match status" value="1"/>
</dbReference>
<dbReference type="SUPFAM" id="SSF56719">
    <property type="entry name" value="Type II DNA topoisomerase"/>
    <property type="match status" value="1"/>
</dbReference>
<evidence type="ECO:0000256" key="8">
    <source>
        <dbReference type="SAM" id="MobiDB-lite"/>
    </source>
</evidence>
<comment type="similarity">
    <text evidence="2">Belongs to the type II topoisomerase GyrA/ParC subunit family.</text>
</comment>
<feature type="domain" description="Topo IIA-type catalytic" evidence="10">
    <location>
        <begin position="81"/>
        <end position="564"/>
    </location>
</feature>
<dbReference type="GO" id="GO:0009330">
    <property type="term" value="C:DNA topoisomerase type II (double strand cut, ATP-hydrolyzing) complex"/>
    <property type="evidence" value="ECO:0007669"/>
    <property type="project" value="TreeGrafter"/>
</dbReference>
<dbReference type="EMBL" id="JAQMWT010000424">
    <property type="protein sequence ID" value="KAJ8601537.1"/>
    <property type="molecule type" value="Genomic_DNA"/>
</dbReference>
<keyword evidence="9" id="KW-0732">Signal</keyword>
<feature type="compositionally biased region" description="Polar residues" evidence="8">
    <location>
        <begin position="863"/>
        <end position="876"/>
    </location>
</feature>
<evidence type="ECO:0000313" key="12">
    <source>
        <dbReference type="Proteomes" id="UP001230188"/>
    </source>
</evidence>
<dbReference type="InterPro" id="IPR013757">
    <property type="entry name" value="Topo_IIA_A_a_sf"/>
</dbReference>
<evidence type="ECO:0000256" key="4">
    <source>
        <dbReference type="ARBA" id="ARBA00023029"/>
    </source>
</evidence>
<dbReference type="InterPro" id="IPR050220">
    <property type="entry name" value="Type_II_DNA_Topoisomerases"/>
</dbReference>
<evidence type="ECO:0000256" key="2">
    <source>
        <dbReference type="ARBA" id="ARBA00008263"/>
    </source>
</evidence>
<dbReference type="GO" id="GO:0006265">
    <property type="term" value="P:DNA topological change"/>
    <property type="evidence" value="ECO:0007669"/>
    <property type="project" value="UniProtKB-UniRule"/>
</dbReference>
<dbReference type="Gene3D" id="2.120.10.90">
    <property type="entry name" value="DNA gyrase/topoisomerase IV, subunit A, C-terminal"/>
    <property type="match status" value="1"/>
</dbReference>
<dbReference type="InterPro" id="IPR006691">
    <property type="entry name" value="GyrA/parC_rep"/>
</dbReference>
<keyword evidence="6 7" id="KW-0413">Isomerase</keyword>
<dbReference type="CDD" id="cd00187">
    <property type="entry name" value="TOP4c"/>
    <property type="match status" value="1"/>
</dbReference>
<evidence type="ECO:0000256" key="7">
    <source>
        <dbReference type="PROSITE-ProRule" id="PRU01384"/>
    </source>
</evidence>
<dbReference type="InterPro" id="IPR035516">
    <property type="entry name" value="Gyrase/topoIV_suA_C"/>
</dbReference>
<evidence type="ECO:0000259" key="10">
    <source>
        <dbReference type="PROSITE" id="PS52040"/>
    </source>
</evidence>
<dbReference type="PANTHER" id="PTHR43493:SF5">
    <property type="entry name" value="DNA GYRASE SUBUNIT A, CHLOROPLASTIC_MITOCHONDRIAL"/>
    <property type="match status" value="1"/>
</dbReference>
<dbReference type="AlphaFoldDB" id="A0AAD7UCS2"/>
<evidence type="ECO:0000256" key="6">
    <source>
        <dbReference type="ARBA" id="ARBA00023235"/>
    </source>
</evidence>
<dbReference type="EC" id="5.6.2.2" evidence="3"/>
<dbReference type="Gene3D" id="3.90.199.10">
    <property type="entry name" value="Topoisomerase II, domain 5"/>
    <property type="match status" value="1"/>
</dbReference>
<organism evidence="11 12">
    <name type="scientific">Chrysophaeum taylorii</name>
    <dbReference type="NCBI Taxonomy" id="2483200"/>
    <lineage>
        <taxon>Eukaryota</taxon>
        <taxon>Sar</taxon>
        <taxon>Stramenopiles</taxon>
        <taxon>Ochrophyta</taxon>
        <taxon>Pelagophyceae</taxon>
        <taxon>Pelagomonadales</taxon>
        <taxon>Pelagomonadaceae</taxon>
        <taxon>Chrysophaeum</taxon>
    </lineage>
</organism>
<evidence type="ECO:0000256" key="3">
    <source>
        <dbReference type="ARBA" id="ARBA00012895"/>
    </source>
</evidence>
<proteinExistence type="inferred from homology"/>
<feature type="active site" description="O-(5'-phospho-DNA)-tyrosine intermediate" evidence="7">
    <location>
        <position position="169"/>
    </location>
</feature>
<dbReference type="SMART" id="SM00434">
    <property type="entry name" value="TOP4c"/>
    <property type="match status" value="1"/>
</dbReference>
<dbReference type="GO" id="GO:0005524">
    <property type="term" value="F:ATP binding"/>
    <property type="evidence" value="ECO:0007669"/>
    <property type="project" value="InterPro"/>
</dbReference>
<dbReference type="InterPro" id="IPR002205">
    <property type="entry name" value="Topo_IIA_dom_A"/>
</dbReference>
<comment type="caution">
    <text evidence="11">The sequence shown here is derived from an EMBL/GenBank/DDBJ whole genome shotgun (WGS) entry which is preliminary data.</text>
</comment>
<dbReference type="PROSITE" id="PS52040">
    <property type="entry name" value="TOPO_IIA"/>
    <property type="match status" value="1"/>
</dbReference>
<dbReference type="Gene3D" id="1.10.268.10">
    <property type="entry name" value="Topoisomerase, domain 3"/>
    <property type="match status" value="1"/>
</dbReference>
<feature type="region of interest" description="Disordered" evidence="8">
    <location>
        <begin position="861"/>
        <end position="897"/>
    </location>
</feature>
<dbReference type="SUPFAM" id="SSF101904">
    <property type="entry name" value="GyrA/ParC C-terminal domain-like"/>
    <property type="match status" value="1"/>
</dbReference>
<dbReference type="FunFam" id="3.30.1360.40:FF:000002">
    <property type="entry name" value="DNA gyrase subunit A"/>
    <property type="match status" value="1"/>
</dbReference>
<keyword evidence="5 7" id="KW-0238">DNA-binding</keyword>
<evidence type="ECO:0000313" key="11">
    <source>
        <dbReference type="EMBL" id="KAJ8601537.1"/>
    </source>
</evidence>
<evidence type="ECO:0000256" key="5">
    <source>
        <dbReference type="ARBA" id="ARBA00023125"/>
    </source>
</evidence>
<feature type="signal peptide" evidence="9">
    <location>
        <begin position="1"/>
        <end position="16"/>
    </location>
</feature>
<dbReference type="Pfam" id="PF03989">
    <property type="entry name" value="DNA_gyraseA_C"/>
    <property type="match status" value="5"/>
</dbReference>
<protein>
    <recommendedName>
        <fullName evidence="3">DNA topoisomerase (ATP-hydrolyzing)</fullName>
        <ecNumber evidence="3">5.6.2.2</ecNumber>
    </recommendedName>
</protein>
<dbReference type="PANTHER" id="PTHR43493">
    <property type="entry name" value="DNA GYRASE/TOPOISOMERASE SUBUNIT A"/>
    <property type="match status" value="1"/>
</dbReference>
<dbReference type="Proteomes" id="UP001230188">
    <property type="component" value="Unassembled WGS sequence"/>
</dbReference>
<accession>A0AAD7UCS2</accession>
<dbReference type="Pfam" id="PF00521">
    <property type="entry name" value="DNA_topoisoIV"/>
    <property type="match status" value="1"/>
</dbReference>
<keyword evidence="4 7" id="KW-0799">Topoisomerase</keyword>
<evidence type="ECO:0000256" key="9">
    <source>
        <dbReference type="SAM" id="SignalP"/>
    </source>
</evidence>
<dbReference type="Gene3D" id="3.30.1360.40">
    <property type="match status" value="1"/>
</dbReference>
<dbReference type="GO" id="GO:0003918">
    <property type="term" value="F:DNA topoisomerase type II (double strand cut, ATP-hydrolyzing) activity"/>
    <property type="evidence" value="ECO:0007669"/>
    <property type="project" value="UniProtKB-EC"/>
</dbReference>
<sequence>MISVVVLFAGVRSVRGLLVPAVRGFAKKKRVVTQMPSSPAGFAASPPPPPLPSGVDSVSLETEMSESFMRYALSTLLGRALPDVRDGLKPVHRRILFGMRDLGLVPRSQYRKCARVVGEVLGKYHPHGDASVYEALVRMAQDFVMSERLIDGHGNFGSVDADPAAAMRYTECKLTRFAFEALLNPQDLSVSEELCVPLVKNFDGSESEARVLPSRVPLLLVNGASGIAVGMATNIPPHNLGEVCDATLALATARKKGEKLKLEKLRSFLPAPDFPTGGLIMGLDGVASAYATGQGSVVVRARTHLETTKKGRPVIVATELPYQVPKAELLAKTASLVDQKKLEGIADLRDESGRDGMRVVYELKKDANPELVRAALFQNTRLQTSFAANVVAVDADGRQPAKMTLERILDAWLAFRFECVRRRAERNEREKARRMHVVEGLQIARDNADALLQVLRTSQTPADAKAALTSKNPPLSGRRLSDAQADSVLRLQLSRLTNLEGAKLDDEHAALEAEVKSLRELLTVDAAVYDEIIREVEAVKAEFSRPRRTEIVADAILGAREEDVIENSRSAILVSRDGYIKRVPLDEFRAQARGGRGKSAAASRTRLDHVLSCHDHDTLLCIASTGVAYGVRAFKLSASTRQAKGVPLPRVIPGIQAKPRLSGVVAVSSAPEHHKNYLVILTRKGLIKKTPLDVFTESMSARGLIALTLNDGDAVGWVKLCGDDDTIIVASKSGQFARFSTTQLTPTSRKTRGVRAMKLKHDDDEIVAMDVCDNTDAHEHALVLTAAGYGKRLNIRDLKITKRGTMGMQISKFKTDDDSLAGLCCCRPGDEVVISTKRGLIVRTRADTISIQGRAATGVLVQRPNSPTSPEQQTVNGDDKVAQVSVVPPDLLDLDDD</sequence>
<reference evidence="11" key="1">
    <citation type="submission" date="2023-01" db="EMBL/GenBank/DDBJ databases">
        <title>Metagenome sequencing of chrysophaentin producing Chrysophaeum taylorii.</title>
        <authorList>
            <person name="Davison J."/>
            <person name="Bewley C."/>
        </authorList>
    </citation>
    <scope>NUCLEOTIDE SEQUENCE</scope>
    <source>
        <strain evidence="11">NIES-1699</strain>
    </source>
</reference>
<keyword evidence="12" id="KW-1185">Reference proteome</keyword>
<dbReference type="GO" id="GO:0003677">
    <property type="term" value="F:DNA binding"/>
    <property type="evidence" value="ECO:0007669"/>
    <property type="project" value="UniProtKB-UniRule"/>
</dbReference>
<dbReference type="InterPro" id="IPR013760">
    <property type="entry name" value="Topo_IIA-like_dom_sf"/>
</dbReference>
<name>A0AAD7UCS2_9STRA</name>
<evidence type="ECO:0000256" key="1">
    <source>
        <dbReference type="ARBA" id="ARBA00000185"/>
    </source>
</evidence>
<comment type="catalytic activity">
    <reaction evidence="1 7">
        <text>ATP-dependent breakage, passage and rejoining of double-stranded DNA.</text>
        <dbReference type="EC" id="5.6.2.2"/>
    </reaction>
</comment>
<gene>
    <name evidence="11" type="ORF">CTAYLR_008016</name>
</gene>
<dbReference type="InterPro" id="IPR013758">
    <property type="entry name" value="Topo_IIA_A/C_ab"/>
</dbReference>